<dbReference type="PRINTS" id="PR00131">
    <property type="entry name" value="GLHYDRLASE1"/>
</dbReference>
<sequence>MIDIKNILRQMGVIVGLFAVLVPVAQVRAQEPSRDQFPDDFMWGVASAAYQVEGAWQADDKGESKWDFFTNTIGVTQFTIGEKQTANVTINQYDREQYLKDIQLIKELGINTYRFSIPWSRIIPQGAGEVNPKAIAHYHLLIEDLKEAGIEPLVTLYHFDLPLALLQKGGWLNRESVQWYKNYAKVIFENFGNEVSHFITFNEPYIEFFVADFLMNPTQSQESASVRYATEMDNVHHQLLASAEAIKLYHEMGLNGQIGITFNLSPCLPFDTENQGDVEAVSLQDDLLNRIMLDPVFKGKYPDKALTAIQKYNPDFHPSEQDMQFILDNQPDFLGINFYAPALVKKDDAAPLGVSWMGNNTDAVKMANGPARPEELYNLLIRIKREYGDPEIIITENGASFENGEDKVVDGNVNDTLRTEYLLRHIAAAEKAVEDGVKLKGYCVWSGWDNFEWIFGYSVRFGLIHVDFDTQLRTPKSSYYWYQSFLNKQ</sequence>
<dbReference type="GO" id="GO:0008422">
    <property type="term" value="F:beta-glucosidase activity"/>
    <property type="evidence" value="ECO:0007669"/>
    <property type="project" value="UniProtKB-EC"/>
</dbReference>
<dbReference type="InterPro" id="IPR001360">
    <property type="entry name" value="Glyco_hydro_1"/>
</dbReference>
<organism evidence="8 9">
    <name type="scientific">Mangrovibacterium diazotrophicum</name>
    <dbReference type="NCBI Taxonomy" id="1261403"/>
    <lineage>
        <taxon>Bacteria</taxon>
        <taxon>Pseudomonadati</taxon>
        <taxon>Bacteroidota</taxon>
        <taxon>Bacteroidia</taxon>
        <taxon>Marinilabiliales</taxon>
        <taxon>Prolixibacteraceae</taxon>
        <taxon>Mangrovibacterium</taxon>
    </lineage>
</organism>
<accession>A0A419W5A1</accession>
<dbReference type="Pfam" id="PF00232">
    <property type="entry name" value="Glyco_hydro_1"/>
    <property type="match status" value="1"/>
</dbReference>
<dbReference type="InterPro" id="IPR018120">
    <property type="entry name" value="Glyco_hydro_1_AS"/>
</dbReference>
<dbReference type="GO" id="GO:0016052">
    <property type="term" value="P:carbohydrate catabolic process"/>
    <property type="evidence" value="ECO:0007669"/>
    <property type="project" value="TreeGrafter"/>
</dbReference>
<name>A0A419W5A1_9BACT</name>
<evidence type="ECO:0000256" key="5">
    <source>
        <dbReference type="PROSITE-ProRule" id="PRU10055"/>
    </source>
</evidence>
<dbReference type="EMBL" id="RAPN01000001">
    <property type="protein sequence ID" value="RKD90623.1"/>
    <property type="molecule type" value="Genomic_DNA"/>
</dbReference>
<keyword evidence="3 7" id="KW-0378">Hydrolase</keyword>
<evidence type="ECO:0000256" key="6">
    <source>
        <dbReference type="RuleBase" id="RU003690"/>
    </source>
</evidence>
<dbReference type="FunFam" id="3.20.20.80:FF:000004">
    <property type="entry name" value="Beta-glucosidase 6-phospho-beta-glucosidase"/>
    <property type="match status" value="1"/>
</dbReference>
<reference evidence="8 9" key="1">
    <citation type="submission" date="2018-09" db="EMBL/GenBank/DDBJ databases">
        <title>Genomic Encyclopedia of Archaeal and Bacterial Type Strains, Phase II (KMG-II): from individual species to whole genera.</title>
        <authorList>
            <person name="Goeker M."/>
        </authorList>
    </citation>
    <scope>NUCLEOTIDE SEQUENCE [LARGE SCALE GENOMIC DNA]</scope>
    <source>
        <strain evidence="8 9">DSM 27148</strain>
    </source>
</reference>
<evidence type="ECO:0000256" key="3">
    <source>
        <dbReference type="ARBA" id="ARBA00022801"/>
    </source>
</evidence>
<feature type="active site" description="Nucleophile" evidence="5">
    <location>
        <position position="396"/>
    </location>
</feature>
<protein>
    <recommendedName>
        <fullName evidence="2">beta-glucosidase</fullName>
        <ecNumber evidence="2">3.2.1.21</ecNumber>
    </recommendedName>
</protein>
<comment type="caution">
    <text evidence="8">The sequence shown here is derived from an EMBL/GenBank/DDBJ whole genome shotgun (WGS) entry which is preliminary data.</text>
</comment>
<dbReference type="RefSeq" id="WP_211337985.1">
    <property type="nucleotide sequence ID" value="NZ_RAPN01000001.1"/>
</dbReference>
<evidence type="ECO:0000313" key="8">
    <source>
        <dbReference type="EMBL" id="RKD90623.1"/>
    </source>
</evidence>
<dbReference type="GO" id="GO:0005829">
    <property type="term" value="C:cytosol"/>
    <property type="evidence" value="ECO:0007669"/>
    <property type="project" value="TreeGrafter"/>
</dbReference>
<keyword evidence="9" id="KW-1185">Reference proteome</keyword>
<keyword evidence="4 7" id="KW-0326">Glycosidase</keyword>
<evidence type="ECO:0000256" key="1">
    <source>
        <dbReference type="ARBA" id="ARBA00010838"/>
    </source>
</evidence>
<dbReference type="SUPFAM" id="SSF51445">
    <property type="entry name" value="(Trans)glycosidases"/>
    <property type="match status" value="1"/>
</dbReference>
<dbReference type="PROSITE" id="PS00653">
    <property type="entry name" value="GLYCOSYL_HYDROL_F1_2"/>
    <property type="match status" value="1"/>
</dbReference>
<evidence type="ECO:0000256" key="2">
    <source>
        <dbReference type="ARBA" id="ARBA00012744"/>
    </source>
</evidence>
<proteinExistence type="inferred from homology"/>
<evidence type="ECO:0000313" key="9">
    <source>
        <dbReference type="Proteomes" id="UP000283387"/>
    </source>
</evidence>
<dbReference type="PANTHER" id="PTHR10353">
    <property type="entry name" value="GLYCOSYL HYDROLASE"/>
    <property type="match status" value="1"/>
</dbReference>
<dbReference type="AlphaFoldDB" id="A0A419W5A1"/>
<gene>
    <name evidence="8" type="ORF">BC643_0964</name>
</gene>
<dbReference type="Proteomes" id="UP000283387">
    <property type="component" value="Unassembled WGS sequence"/>
</dbReference>
<dbReference type="InterPro" id="IPR017853">
    <property type="entry name" value="GH"/>
</dbReference>
<dbReference type="EC" id="3.2.1.21" evidence="2"/>
<dbReference type="PANTHER" id="PTHR10353:SF36">
    <property type="entry name" value="LP05116P"/>
    <property type="match status" value="1"/>
</dbReference>
<evidence type="ECO:0000256" key="7">
    <source>
        <dbReference type="RuleBase" id="RU004468"/>
    </source>
</evidence>
<comment type="similarity">
    <text evidence="1 6">Belongs to the glycosyl hydrolase 1 family.</text>
</comment>
<dbReference type="PROSITE" id="PS00572">
    <property type="entry name" value="GLYCOSYL_HYDROL_F1_1"/>
    <property type="match status" value="1"/>
</dbReference>
<dbReference type="Gene3D" id="3.20.20.80">
    <property type="entry name" value="Glycosidases"/>
    <property type="match status" value="1"/>
</dbReference>
<dbReference type="InterPro" id="IPR033132">
    <property type="entry name" value="GH_1_N_CS"/>
</dbReference>
<evidence type="ECO:0000256" key="4">
    <source>
        <dbReference type="ARBA" id="ARBA00023295"/>
    </source>
</evidence>